<proteinExistence type="predicted"/>
<dbReference type="KEGG" id="vg:26625103"/>
<keyword evidence="2" id="KW-1185">Reference proteome</keyword>
<accession>A0A0N9P6H6</accession>
<protein>
    <submittedName>
        <fullName evidence="1">Uncharacterized protein</fullName>
    </submittedName>
</protein>
<dbReference type="Proteomes" id="UP000202152">
    <property type="component" value="Segment"/>
</dbReference>
<organism evidence="1 2">
    <name type="scientific">Acidianus bottle-shaped virus 3 strain ABV3</name>
    <dbReference type="NCBI Taxonomy" id="1732174"/>
    <lineage>
        <taxon>Viruses</taxon>
        <taxon>Viruses incertae sedis</taxon>
        <taxon>Ampullaviridae</taxon>
        <taxon>Bottigliavirus</taxon>
        <taxon>Bottigliavirus krisuvikense</taxon>
        <taxon>Bottigliavirus ABV3</taxon>
    </lineage>
</organism>
<evidence type="ECO:0000313" key="2">
    <source>
        <dbReference type="Proteomes" id="UP000202152"/>
    </source>
</evidence>
<dbReference type="EMBL" id="KP282674">
    <property type="protein sequence ID" value="ALG96825.1"/>
    <property type="molecule type" value="Genomic_DNA"/>
</dbReference>
<dbReference type="RefSeq" id="YP_009197902.1">
    <property type="nucleotide sequence ID" value="NC_028787.1"/>
</dbReference>
<sequence length="161" mass="18367">MPINSCGIMNPNGHTLELEWNERVCYKNARETVFANKRILVPKDLEAIAVVFEKDRYKIAYYDSNTWSIVDTTNISPDSSYVLELPQNSDTPYAGDDGDCAYIESIKPNVVFPDSNSPLIIVTSINNKIEYYVFVPDKGWYSINRLFKQPEKKAKQLTSTV</sequence>
<reference evidence="1 2" key="1">
    <citation type="journal article" date="2015" name="Environ. Microbiol.">
        <title>Novel viral genomes identified from six metagenomes reveal wide distribution of archaeal viruses and high viral diversity in terrestrial hot springs.</title>
        <authorList>
            <person name="Gudbergsdottir S.R."/>
            <person name="Menzel P."/>
            <person name="Krogh A."/>
            <person name="Young M."/>
            <person name="Peng X."/>
        </authorList>
    </citation>
    <scope>NUCLEOTIDE SEQUENCE [LARGE SCALE GENOMIC DNA]</scope>
    <source>
        <strain evidence="1 2">ABV3</strain>
    </source>
</reference>
<dbReference type="GeneID" id="26625103"/>
<name>A0A0N9P6H6_9VIRU</name>
<evidence type="ECO:0000313" key="1">
    <source>
        <dbReference type="EMBL" id="ALG96825.1"/>
    </source>
</evidence>